<dbReference type="SUPFAM" id="SSF53850">
    <property type="entry name" value="Periplasmic binding protein-like II"/>
    <property type="match status" value="1"/>
</dbReference>
<evidence type="ECO:0000256" key="3">
    <source>
        <dbReference type="ARBA" id="ARBA00022448"/>
    </source>
</evidence>
<evidence type="ECO:0000259" key="6">
    <source>
        <dbReference type="Pfam" id="PF00496"/>
    </source>
</evidence>
<evidence type="ECO:0000256" key="5">
    <source>
        <dbReference type="SAM" id="SignalP"/>
    </source>
</evidence>
<dbReference type="InterPro" id="IPR000914">
    <property type="entry name" value="SBP_5_dom"/>
</dbReference>
<feature type="chain" id="PRO_5046072371" description="Solute-binding protein family 5 domain-containing protein" evidence="5">
    <location>
        <begin position="24"/>
        <end position="538"/>
    </location>
</feature>
<evidence type="ECO:0000313" key="7">
    <source>
        <dbReference type="EMBL" id="KJF70613.1"/>
    </source>
</evidence>
<dbReference type="Pfam" id="PF00496">
    <property type="entry name" value="SBP_bac_5"/>
    <property type="match status" value="1"/>
</dbReference>
<comment type="subcellular location">
    <subcellularLocation>
        <location evidence="1">Periplasm</location>
    </subcellularLocation>
</comment>
<keyword evidence="4 5" id="KW-0732">Signal</keyword>
<dbReference type="RefSeq" id="WP_052675608.1">
    <property type="nucleotide sequence ID" value="NZ_CP166108.1"/>
</dbReference>
<keyword evidence="3" id="KW-0813">Transport</keyword>
<feature type="domain" description="Solute-binding protein family 5" evidence="6">
    <location>
        <begin position="86"/>
        <end position="452"/>
    </location>
</feature>
<name>A0ABR5D0L0_9HYPH</name>
<dbReference type="PANTHER" id="PTHR30290:SF10">
    <property type="entry name" value="PERIPLASMIC OLIGOPEPTIDE-BINDING PROTEIN-RELATED"/>
    <property type="match status" value="1"/>
</dbReference>
<proteinExistence type="inferred from homology"/>
<gene>
    <name evidence="7" type="ORF">RP75_25365</name>
</gene>
<dbReference type="PIRSF" id="PIRSF002741">
    <property type="entry name" value="MppA"/>
    <property type="match status" value="1"/>
</dbReference>
<dbReference type="Proteomes" id="UP000032564">
    <property type="component" value="Unassembled WGS sequence"/>
</dbReference>
<evidence type="ECO:0000313" key="8">
    <source>
        <dbReference type="Proteomes" id="UP000032564"/>
    </source>
</evidence>
<dbReference type="Gene3D" id="3.40.190.10">
    <property type="entry name" value="Periplasmic binding protein-like II"/>
    <property type="match status" value="1"/>
</dbReference>
<dbReference type="PANTHER" id="PTHR30290">
    <property type="entry name" value="PERIPLASMIC BINDING COMPONENT OF ABC TRANSPORTER"/>
    <property type="match status" value="1"/>
</dbReference>
<accession>A0ABR5D0L0</accession>
<comment type="similarity">
    <text evidence="2">Belongs to the bacterial solute-binding protein 5 family.</text>
</comment>
<dbReference type="EMBL" id="JWIT01000030">
    <property type="protein sequence ID" value="KJF70613.1"/>
    <property type="molecule type" value="Genomic_DNA"/>
</dbReference>
<keyword evidence="8" id="KW-1185">Reference proteome</keyword>
<reference evidence="7 8" key="1">
    <citation type="submission" date="2014-12" db="EMBL/GenBank/DDBJ databases">
        <authorList>
            <person name="Kuzmanovic N."/>
            <person name="Pulawska J."/>
            <person name="Obradovic A."/>
        </authorList>
    </citation>
    <scope>NUCLEOTIDE SEQUENCE [LARGE SCALE GENOMIC DNA]</scope>
    <source>
        <strain evidence="7 8">KFB 330</strain>
    </source>
</reference>
<organism evidence="7 8">
    <name type="scientific">Agrobacterium arsenijevicii</name>
    <dbReference type="NCBI Taxonomy" id="1585697"/>
    <lineage>
        <taxon>Bacteria</taxon>
        <taxon>Pseudomonadati</taxon>
        <taxon>Pseudomonadota</taxon>
        <taxon>Alphaproteobacteria</taxon>
        <taxon>Hyphomicrobiales</taxon>
        <taxon>Rhizobiaceae</taxon>
        <taxon>Rhizobium/Agrobacterium group</taxon>
        <taxon>Agrobacterium</taxon>
    </lineage>
</organism>
<dbReference type="InterPro" id="IPR030678">
    <property type="entry name" value="Peptide/Ni-bd"/>
</dbReference>
<dbReference type="Gene3D" id="3.90.76.10">
    <property type="entry name" value="Dipeptide-binding Protein, Domain 1"/>
    <property type="match status" value="1"/>
</dbReference>
<dbReference type="InterPro" id="IPR039424">
    <property type="entry name" value="SBP_5"/>
</dbReference>
<comment type="caution">
    <text evidence="7">The sequence shown here is derived from an EMBL/GenBank/DDBJ whole genome shotgun (WGS) entry which is preliminary data.</text>
</comment>
<feature type="signal peptide" evidence="5">
    <location>
        <begin position="1"/>
        <end position="23"/>
    </location>
</feature>
<sequence length="538" mass="59829">MNRHLFVLILSAMATLLAVLASAANAKTPDDTLIVIDAQAPNMLDINGAGANDAVPLVITNCYDRLITWGTKKSDTGVDSFDSDNIAPQLAEKWETSSDGKSITFHLRPGAVFHSGNPVTAEDVKWTLDRVLTVDSWTKVLLAAGAITKTDQITVVDPLTVRIDLPFPRRIAIPALGTPVAGIIDSKEAKENATENDPWAKDYLAKNCAGSGPYTIESFEPLEQIEFKRFDKWSAGPLPALERVIYRRIESDSTRRSLIESGDADVALSLSRKDVSDLTKSKSINIYGTAAVSSTWSVDMNTQEAPFDNRKVREAIAYAIPYEEIVKTAFYGRGVPLIGHKEGEPYPSDYPVPGAYSYDLGKAKQLLAEAGFKDGFKTKLYFNQDYVSFAQPMSLLIQDSLRKIGVEVEIVNIPGSSFFDELGKHKMSMVIKNFQSWLNYPEYFFLWNFDGKEYSIHNSSNYKNPELDKLIDAAYAESDTAKYNQIVSKMVKVVQEDLPRIPVTPMFVDVATRKNVHGYVYWFHLLPELAKFSKTAAQ</sequence>
<evidence type="ECO:0000256" key="1">
    <source>
        <dbReference type="ARBA" id="ARBA00004418"/>
    </source>
</evidence>
<evidence type="ECO:0000256" key="4">
    <source>
        <dbReference type="ARBA" id="ARBA00022729"/>
    </source>
</evidence>
<protein>
    <recommendedName>
        <fullName evidence="6">Solute-binding protein family 5 domain-containing protein</fullName>
    </recommendedName>
</protein>
<dbReference type="Gene3D" id="3.10.105.10">
    <property type="entry name" value="Dipeptide-binding Protein, Domain 3"/>
    <property type="match status" value="1"/>
</dbReference>
<evidence type="ECO:0000256" key="2">
    <source>
        <dbReference type="ARBA" id="ARBA00005695"/>
    </source>
</evidence>
<dbReference type="CDD" id="cd08512">
    <property type="entry name" value="PBP2_NikA_DppA_OppA_like_7"/>
    <property type="match status" value="1"/>
</dbReference>